<feature type="transmembrane region" description="Helical" evidence="10">
    <location>
        <begin position="1088"/>
        <end position="1113"/>
    </location>
</feature>
<evidence type="ECO:0000313" key="12">
    <source>
        <dbReference type="EMBL" id="KII64014.1"/>
    </source>
</evidence>
<dbReference type="SUPFAM" id="SSF57424">
    <property type="entry name" value="LDL receptor-like module"/>
    <property type="match status" value="7"/>
</dbReference>
<dbReference type="PANTHER" id="PTHR22722:SF5">
    <property type="entry name" value="LOW-DENSITY LIPOPROTEIN RECEPTOR-RELATED PROTEIN 1B"/>
    <property type="match status" value="1"/>
</dbReference>
<dbReference type="PROSITE" id="PS01209">
    <property type="entry name" value="LDLRA_1"/>
    <property type="match status" value="2"/>
</dbReference>
<dbReference type="InterPro" id="IPR051221">
    <property type="entry name" value="LDLR-related"/>
</dbReference>
<feature type="disulfide bond" evidence="9">
    <location>
        <begin position="878"/>
        <end position="896"/>
    </location>
</feature>
<keyword evidence="6 9" id="KW-1015">Disulfide bond</keyword>
<keyword evidence="7 12" id="KW-0675">Receptor</keyword>
<proteinExistence type="predicted"/>
<keyword evidence="2 10" id="KW-0812">Transmembrane</keyword>
<dbReference type="GO" id="GO:0005886">
    <property type="term" value="C:plasma membrane"/>
    <property type="evidence" value="ECO:0007669"/>
    <property type="project" value="TreeGrafter"/>
</dbReference>
<keyword evidence="4 10" id="KW-1133">Transmembrane helix</keyword>
<feature type="domain" description="Sortilin N-terminal" evidence="11">
    <location>
        <begin position="42"/>
        <end position="179"/>
    </location>
</feature>
<comment type="subcellular location">
    <subcellularLocation>
        <location evidence="1">Membrane</location>
        <topology evidence="1">Single-pass membrane protein</topology>
    </subcellularLocation>
</comment>
<evidence type="ECO:0000256" key="7">
    <source>
        <dbReference type="ARBA" id="ARBA00023170"/>
    </source>
</evidence>
<dbReference type="EMBL" id="JWZT01004474">
    <property type="protein sequence ID" value="KII64014.1"/>
    <property type="molecule type" value="Genomic_DNA"/>
</dbReference>
<keyword evidence="5 10" id="KW-0472">Membrane</keyword>
<feature type="disulfide bond" evidence="9">
    <location>
        <begin position="642"/>
        <end position="657"/>
    </location>
</feature>
<evidence type="ECO:0000256" key="3">
    <source>
        <dbReference type="ARBA" id="ARBA00022737"/>
    </source>
</evidence>
<dbReference type="Pfam" id="PF15902">
    <property type="entry name" value="Sortilin-Vps10"/>
    <property type="match status" value="1"/>
</dbReference>
<dbReference type="InterPro" id="IPR002172">
    <property type="entry name" value="LDrepeatLR_classA_rpt"/>
</dbReference>
<feature type="disulfide bond" evidence="9">
    <location>
        <begin position="748"/>
        <end position="760"/>
    </location>
</feature>
<keyword evidence="13" id="KW-1185">Reference proteome</keyword>
<dbReference type="SMART" id="SM00192">
    <property type="entry name" value="LDLa"/>
    <property type="match status" value="7"/>
</dbReference>
<feature type="disulfide bond" evidence="9">
    <location>
        <begin position="630"/>
        <end position="648"/>
    </location>
</feature>
<feature type="disulfide bond" evidence="9">
    <location>
        <begin position="728"/>
        <end position="743"/>
    </location>
</feature>
<dbReference type="InterPro" id="IPR011042">
    <property type="entry name" value="6-blade_b-propeller_TolB-like"/>
</dbReference>
<evidence type="ECO:0000313" key="13">
    <source>
        <dbReference type="Proteomes" id="UP000031668"/>
    </source>
</evidence>
<evidence type="ECO:0000256" key="8">
    <source>
        <dbReference type="ARBA" id="ARBA00023180"/>
    </source>
</evidence>
<feature type="disulfide bond" evidence="9">
    <location>
        <begin position="709"/>
        <end position="721"/>
    </location>
</feature>
<sequence length="1155" mass="132931">MRLSRLKVQDRFENEFKACHNLELFQHIPGMIYSRIYMHKFSYKSKISKNSGRTWEDIDYNPRKCPKECINEGLGSFYIECVLVISDHCKFPTKSRFLTHETAPNLLLAYGFLKIGKDRVEGLFISEDFGSSWYTGKRLLKHFTMLDQGGIIVGIENDGTICYSLDNGLEWIKTNIGEDLANIDIFSFEQNSLKQVLIVAQSKKNNSWILIVLDLSNIFDRECNIDDYLIIPHQTGSRRCFNGLTKTAFKRKVKSACFNTMDHLLHRPNESRCMCTEDDLKCNFGFSMVDGGCEPDPDYFKIQTKCKYGDYVPKSDTVFTFMNQSGIFYKSLNIAGYGKLIDLYSTISQVISYDINTHKRDLFIATHDGIYRINYGHPNFWNGQNMSKILNVEGIRQIAWDPAGYTLYFSVDKELRSFNPDDLAIRTLKTTYVIETFSILPDIGLLVYSEKVMGQLEGLYIVNIREIGGNHVHNFTTDQLFHTAHFFSSSKELMIHFQKSTHLFENIFNPEARSSSKIIENNMAGSDIVRSYKWNGQDLVLTKNQVLYKNMVVVESSTIVDGRLHISYKLLNKICLSAQCSHFCSVHNQTYRCSCPDNMKLHNEFDCVNDLAASCYSVIHLGDSDDMFKCESGECIPISKKCNGFADCVDWSDEVGCQKSKCKHYEECPSNQFLCDDGTACIDISFVCNGKKECPDSSDEKYCQYTLKCKSNEFKCHNLKCISTFKVCDGTDDCGDASDEQYCKISKCKFDQLSCDNQTCVGLSQFCDGHFDCLDNSDEANCKKYDLADKGCDFKCDNKCLDGSKLCDGYVDCEDESDEVNCIINYECPHATMLKCRTGHQCYKKEHKCDGFRDCLDGSDEYKCPFVGKCDLDYHFNCNDGTCVEINDYCNGIKDCRNGNDEPVSCATSPLIINFFHNFSRGSSLQLEWNGNRLDSNEFYHISLIDLDTNQAIIDDYRYENRQLTVPHIEICHRYIAAVTLAGTMTGRVIQFTARNEEIKPPKHLNFFYRSNKLSWKYPGKLCIPVTYFVFCYRKNILVFRRFMFENSAILTSEVDSCQIATCPKSVFNISCSKYATIQFEYNRSYKYLVALGVNLPFILFFIFLLVFVWLYFKNALVSIKNNISKFILFTTNRYRRRFKRRRKFDLALSQLDQV</sequence>
<dbReference type="InterPro" id="IPR036055">
    <property type="entry name" value="LDL_receptor-like_sf"/>
</dbReference>
<evidence type="ECO:0000256" key="6">
    <source>
        <dbReference type="ARBA" id="ARBA00023157"/>
    </source>
</evidence>
<comment type="caution">
    <text evidence="12">The sequence shown here is derived from an EMBL/GenBank/DDBJ whole genome shotgun (WGS) entry which is preliminary data.</text>
</comment>
<evidence type="ECO:0000256" key="5">
    <source>
        <dbReference type="ARBA" id="ARBA00023136"/>
    </source>
</evidence>
<gene>
    <name evidence="12" type="ORF">RF11_14636</name>
</gene>
<feature type="disulfide bond" evidence="9">
    <location>
        <begin position="807"/>
        <end position="822"/>
    </location>
</feature>
<dbReference type="GO" id="GO:0043235">
    <property type="term" value="C:receptor complex"/>
    <property type="evidence" value="ECO:0007669"/>
    <property type="project" value="TreeGrafter"/>
</dbReference>
<evidence type="ECO:0000256" key="2">
    <source>
        <dbReference type="ARBA" id="ARBA00022692"/>
    </source>
</evidence>
<evidence type="ECO:0000256" key="10">
    <source>
        <dbReference type="SAM" id="Phobius"/>
    </source>
</evidence>
<dbReference type="Gene3D" id="4.10.400.10">
    <property type="entry name" value="Low-density Lipoprotein Receptor"/>
    <property type="match status" value="7"/>
</dbReference>
<evidence type="ECO:0000259" key="11">
    <source>
        <dbReference type="Pfam" id="PF15902"/>
    </source>
</evidence>
<dbReference type="PROSITE" id="PS50068">
    <property type="entry name" value="LDLRA_2"/>
    <property type="match status" value="7"/>
</dbReference>
<dbReference type="Proteomes" id="UP000031668">
    <property type="component" value="Unassembled WGS sequence"/>
</dbReference>
<name>A0A0C2IF98_THEKT</name>
<dbReference type="PRINTS" id="PR00261">
    <property type="entry name" value="LDLRECEPTOR"/>
</dbReference>
<feature type="disulfide bond" evidence="9">
    <location>
        <begin position="767"/>
        <end position="782"/>
    </location>
</feature>
<feature type="disulfide bond" evidence="9">
    <location>
        <begin position="716"/>
        <end position="734"/>
    </location>
</feature>
<organism evidence="12 13">
    <name type="scientific">Thelohanellus kitauei</name>
    <name type="common">Myxosporean</name>
    <dbReference type="NCBI Taxonomy" id="669202"/>
    <lineage>
        <taxon>Eukaryota</taxon>
        <taxon>Metazoa</taxon>
        <taxon>Cnidaria</taxon>
        <taxon>Myxozoa</taxon>
        <taxon>Myxosporea</taxon>
        <taxon>Bivalvulida</taxon>
        <taxon>Platysporina</taxon>
        <taxon>Myxobolidae</taxon>
        <taxon>Thelohanellus</taxon>
    </lineage>
</organism>
<feature type="disulfide bond" evidence="9">
    <location>
        <begin position="755"/>
        <end position="773"/>
    </location>
</feature>
<reference evidence="12 13" key="1">
    <citation type="journal article" date="2014" name="Genome Biol. Evol.">
        <title>The genome of the myxosporean Thelohanellus kitauei shows adaptations to nutrient acquisition within its fish host.</title>
        <authorList>
            <person name="Yang Y."/>
            <person name="Xiong J."/>
            <person name="Zhou Z."/>
            <person name="Huo F."/>
            <person name="Miao W."/>
            <person name="Ran C."/>
            <person name="Liu Y."/>
            <person name="Zhang J."/>
            <person name="Feng J."/>
            <person name="Wang M."/>
            <person name="Wang M."/>
            <person name="Wang L."/>
            <person name="Yao B."/>
        </authorList>
    </citation>
    <scope>NUCLEOTIDE SEQUENCE [LARGE SCALE GENOMIC DNA]</scope>
    <source>
        <strain evidence="12">Wuqing</strain>
    </source>
</reference>
<accession>A0A0C2IF98</accession>
<protein>
    <submittedName>
        <fullName evidence="12">Sortilin-related receptor</fullName>
    </submittedName>
</protein>
<dbReference type="CDD" id="cd00112">
    <property type="entry name" value="LDLa"/>
    <property type="match status" value="7"/>
</dbReference>
<comment type="caution">
    <text evidence="9">Lacks conserved residue(s) required for the propagation of feature annotation.</text>
</comment>
<evidence type="ECO:0000256" key="1">
    <source>
        <dbReference type="ARBA" id="ARBA00004167"/>
    </source>
</evidence>
<dbReference type="Pfam" id="PF00057">
    <property type="entry name" value="Ldl_recept_a"/>
    <property type="match status" value="6"/>
</dbReference>
<dbReference type="Gene3D" id="2.120.10.30">
    <property type="entry name" value="TolB, C-terminal domain"/>
    <property type="match status" value="1"/>
</dbReference>
<dbReference type="GO" id="GO:0005041">
    <property type="term" value="F:low-density lipoprotein particle receptor activity"/>
    <property type="evidence" value="ECO:0007669"/>
    <property type="project" value="TreeGrafter"/>
</dbReference>
<feature type="disulfide bond" evidence="9">
    <location>
        <begin position="849"/>
        <end position="864"/>
    </location>
</feature>
<evidence type="ECO:0000256" key="9">
    <source>
        <dbReference type="PROSITE-ProRule" id="PRU00124"/>
    </source>
</evidence>
<dbReference type="InterPro" id="IPR023415">
    <property type="entry name" value="LDLR_class-A_CS"/>
</dbReference>
<dbReference type="OrthoDB" id="2019384at2759"/>
<dbReference type="AlphaFoldDB" id="A0A0C2IF98"/>
<dbReference type="SUPFAM" id="SSF110296">
    <property type="entry name" value="Oligoxyloglucan reducing end-specific cellobiohydrolase"/>
    <property type="match status" value="1"/>
</dbReference>
<feature type="disulfide bond" evidence="9">
    <location>
        <begin position="688"/>
        <end position="703"/>
    </location>
</feature>
<dbReference type="InterPro" id="IPR031778">
    <property type="entry name" value="Sortilin_N"/>
</dbReference>
<dbReference type="PANTHER" id="PTHR22722">
    <property type="entry name" value="LOW-DENSITY LIPOPROTEIN RECEPTOR-RELATED PROTEIN 2-RELATED"/>
    <property type="match status" value="1"/>
</dbReference>
<keyword evidence="8" id="KW-0325">Glycoprotein</keyword>
<keyword evidence="3" id="KW-0677">Repeat</keyword>
<evidence type="ECO:0000256" key="4">
    <source>
        <dbReference type="ARBA" id="ARBA00022989"/>
    </source>
</evidence>